<dbReference type="EMBL" id="VZDO01000001">
    <property type="protein sequence ID" value="KAB0682520.1"/>
    <property type="molecule type" value="Genomic_DNA"/>
</dbReference>
<evidence type="ECO:0000256" key="2">
    <source>
        <dbReference type="ARBA" id="ARBA00023015"/>
    </source>
</evidence>
<dbReference type="SUPFAM" id="SSF52172">
    <property type="entry name" value="CheY-like"/>
    <property type="match status" value="1"/>
</dbReference>
<keyword evidence="7" id="KW-1185">Reference proteome</keyword>
<evidence type="ECO:0000313" key="7">
    <source>
        <dbReference type="Proteomes" id="UP000432089"/>
    </source>
</evidence>
<dbReference type="InterPro" id="IPR050595">
    <property type="entry name" value="Bact_response_regulator"/>
</dbReference>
<feature type="domain" description="Response regulatory" evidence="5">
    <location>
        <begin position="14"/>
        <end position="130"/>
    </location>
</feature>
<evidence type="ECO:0000256" key="1">
    <source>
        <dbReference type="ARBA" id="ARBA00022553"/>
    </source>
</evidence>
<reference evidence="6 7" key="1">
    <citation type="submission" date="2019-09" db="EMBL/GenBank/DDBJ databases">
        <title>YIM 132180 draft genome.</title>
        <authorList>
            <person name="Zhang K."/>
        </authorList>
    </citation>
    <scope>NUCLEOTIDE SEQUENCE [LARGE SCALE GENOMIC DNA]</scope>
    <source>
        <strain evidence="6 7">YIM 132180</strain>
    </source>
</reference>
<organism evidence="6 7">
    <name type="scientific">Plantimonas leprariae</name>
    <dbReference type="NCBI Taxonomy" id="2615207"/>
    <lineage>
        <taxon>Bacteria</taxon>
        <taxon>Pseudomonadati</taxon>
        <taxon>Pseudomonadota</taxon>
        <taxon>Alphaproteobacteria</taxon>
        <taxon>Hyphomicrobiales</taxon>
        <taxon>Aurantimonadaceae</taxon>
        <taxon>Plantimonas</taxon>
    </lineage>
</organism>
<dbReference type="PANTHER" id="PTHR44591">
    <property type="entry name" value="STRESS RESPONSE REGULATOR PROTEIN 1"/>
    <property type="match status" value="1"/>
</dbReference>
<keyword evidence="1" id="KW-0597">Phosphoprotein</keyword>
<keyword evidence="2" id="KW-0805">Transcription regulation</keyword>
<dbReference type="CDD" id="cd17546">
    <property type="entry name" value="REC_hyHK_CKI1_RcsC-like"/>
    <property type="match status" value="1"/>
</dbReference>
<comment type="caution">
    <text evidence="6">The sequence shown here is derived from an EMBL/GenBank/DDBJ whole genome shotgun (WGS) entry which is preliminary data.</text>
</comment>
<keyword evidence="3" id="KW-0804">Transcription</keyword>
<comment type="caution">
    <text evidence="4">Lacks conserved residue(s) required for the propagation of feature annotation.</text>
</comment>
<dbReference type="GO" id="GO:0000160">
    <property type="term" value="P:phosphorelay signal transduction system"/>
    <property type="evidence" value="ECO:0007669"/>
    <property type="project" value="InterPro"/>
</dbReference>
<protein>
    <submittedName>
        <fullName evidence="6">Response regulator</fullName>
    </submittedName>
</protein>
<evidence type="ECO:0000256" key="3">
    <source>
        <dbReference type="ARBA" id="ARBA00023163"/>
    </source>
</evidence>
<evidence type="ECO:0000256" key="4">
    <source>
        <dbReference type="PROSITE-ProRule" id="PRU00169"/>
    </source>
</evidence>
<evidence type="ECO:0000313" key="6">
    <source>
        <dbReference type="EMBL" id="KAB0682520.1"/>
    </source>
</evidence>
<dbReference type="SMART" id="SM00448">
    <property type="entry name" value="REC"/>
    <property type="match status" value="1"/>
</dbReference>
<name>A0A7V7PSJ7_9HYPH</name>
<dbReference type="InterPro" id="IPR001789">
    <property type="entry name" value="Sig_transdc_resp-reg_receiver"/>
</dbReference>
<dbReference type="PROSITE" id="PS50110">
    <property type="entry name" value="RESPONSE_REGULATORY"/>
    <property type="match status" value="1"/>
</dbReference>
<sequence>MVRRPISGAAPLTTCLVIDDSPVIRKVATRILARAGVAVEEAATGAEGIAKLAATVPAVVLVAGTLSDMTGEDLVRRVRAMPNGAGVTILGMLVEANLGQMTRLKRAGCSGFVYKPFDRASLTACLAPHLPAVAEKAA</sequence>
<dbReference type="AlphaFoldDB" id="A0A7V7PSJ7"/>
<dbReference type="Proteomes" id="UP000432089">
    <property type="component" value="Unassembled WGS sequence"/>
</dbReference>
<accession>A0A7V7PSJ7</accession>
<proteinExistence type="predicted"/>
<evidence type="ECO:0000259" key="5">
    <source>
        <dbReference type="PROSITE" id="PS50110"/>
    </source>
</evidence>
<dbReference type="InterPro" id="IPR011006">
    <property type="entry name" value="CheY-like_superfamily"/>
</dbReference>
<dbReference type="Pfam" id="PF00072">
    <property type="entry name" value="Response_reg"/>
    <property type="match status" value="1"/>
</dbReference>
<dbReference type="Gene3D" id="3.40.50.2300">
    <property type="match status" value="1"/>
</dbReference>
<gene>
    <name evidence="6" type="ORF">F6X38_00035</name>
</gene>
<dbReference type="PANTHER" id="PTHR44591:SF3">
    <property type="entry name" value="RESPONSE REGULATORY DOMAIN-CONTAINING PROTEIN"/>
    <property type="match status" value="1"/>
</dbReference>